<feature type="transmembrane region" description="Helical" evidence="6">
    <location>
        <begin position="59"/>
        <end position="80"/>
    </location>
</feature>
<feature type="transmembrane region" description="Helical" evidence="6">
    <location>
        <begin position="286"/>
        <end position="307"/>
    </location>
</feature>
<keyword evidence="5 6" id="KW-0472">Membrane</keyword>
<dbReference type="RefSeq" id="WP_115312595.1">
    <property type="nucleotide sequence ID" value="NZ_CP066042.1"/>
</dbReference>
<dbReference type="InterPro" id="IPR027022">
    <property type="entry name" value="ABC_permease_BceB-typ"/>
</dbReference>
<proteinExistence type="inferred from homology"/>
<dbReference type="PIRSF" id="PIRSF018968">
    <property type="entry name" value="ABC_permease_BceB"/>
    <property type="match status" value="1"/>
</dbReference>
<name>A0A380GZD6_9STAP</name>
<evidence type="ECO:0000256" key="5">
    <source>
        <dbReference type="ARBA" id="ARBA00023136"/>
    </source>
</evidence>
<dbReference type="GO" id="GO:0055085">
    <property type="term" value="P:transmembrane transport"/>
    <property type="evidence" value="ECO:0007669"/>
    <property type="project" value="UniProtKB-UniRule"/>
</dbReference>
<feature type="transmembrane region" description="Helical" evidence="6">
    <location>
        <begin position="101"/>
        <end position="127"/>
    </location>
</feature>
<evidence type="ECO:0000313" key="9">
    <source>
        <dbReference type="Proteomes" id="UP000255425"/>
    </source>
</evidence>
<feature type="transmembrane region" description="Helical" evidence="6">
    <location>
        <begin position="20"/>
        <end position="39"/>
    </location>
</feature>
<feature type="transmembrane region" description="Helical" evidence="6">
    <location>
        <begin position="544"/>
        <end position="565"/>
    </location>
</feature>
<dbReference type="PANTHER" id="PTHR46795">
    <property type="entry name" value="ABC TRANSPORTER PERMEASE-RELATED-RELATED"/>
    <property type="match status" value="1"/>
</dbReference>
<comment type="similarity">
    <text evidence="6">Belongs to the ABC-4 integral membrane protein family.</text>
</comment>
<dbReference type="Proteomes" id="UP000255425">
    <property type="component" value="Unassembled WGS sequence"/>
</dbReference>
<gene>
    <name evidence="8" type="ORF">NCTC11807_00371</name>
</gene>
<evidence type="ECO:0000256" key="6">
    <source>
        <dbReference type="PIRNR" id="PIRNR018968"/>
    </source>
</evidence>
<organism evidence="8 9">
    <name type="scientific">Staphylococcus saccharolyticus</name>
    <dbReference type="NCBI Taxonomy" id="33028"/>
    <lineage>
        <taxon>Bacteria</taxon>
        <taxon>Bacillati</taxon>
        <taxon>Bacillota</taxon>
        <taxon>Bacilli</taxon>
        <taxon>Bacillales</taxon>
        <taxon>Staphylococcaceae</taxon>
        <taxon>Staphylococcus</taxon>
    </lineage>
</organism>
<evidence type="ECO:0000256" key="2">
    <source>
        <dbReference type="ARBA" id="ARBA00022475"/>
    </source>
</evidence>
<keyword evidence="9" id="KW-1185">Reference proteome</keyword>
<keyword evidence="3 6" id="KW-0812">Transmembrane</keyword>
<dbReference type="AlphaFoldDB" id="A0A380GZD6"/>
<feature type="transmembrane region" description="Helical" evidence="6">
    <location>
        <begin position="199"/>
        <end position="220"/>
    </location>
</feature>
<dbReference type="PANTHER" id="PTHR46795:SF3">
    <property type="entry name" value="ABC TRANSPORTER PERMEASE"/>
    <property type="match status" value="1"/>
</dbReference>
<keyword evidence="8" id="KW-0547">Nucleotide-binding</keyword>
<feature type="transmembrane region" description="Helical" evidence="6">
    <location>
        <begin position="640"/>
        <end position="663"/>
    </location>
</feature>
<accession>A0A380GZD6</accession>
<feature type="transmembrane region" description="Helical" evidence="6">
    <location>
        <begin position="226"/>
        <end position="259"/>
    </location>
</feature>
<dbReference type="EMBL" id="UHDZ01000001">
    <property type="protein sequence ID" value="SUM67965.1"/>
    <property type="molecule type" value="Genomic_DNA"/>
</dbReference>
<evidence type="ECO:0000313" key="8">
    <source>
        <dbReference type="EMBL" id="SUM67965.1"/>
    </source>
</evidence>
<evidence type="ECO:0000256" key="4">
    <source>
        <dbReference type="ARBA" id="ARBA00022989"/>
    </source>
</evidence>
<keyword evidence="2 6" id="KW-1003">Cell membrane</keyword>
<dbReference type="Pfam" id="PF02687">
    <property type="entry name" value="FtsX"/>
    <property type="match status" value="1"/>
</dbReference>
<reference evidence="8 9" key="1">
    <citation type="submission" date="2018-06" db="EMBL/GenBank/DDBJ databases">
        <authorList>
            <consortium name="Pathogen Informatics"/>
            <person name="Doyle S."/>
        </authorList>
    </citation>
    <scope>NUCLEOTIDE SEQUENCE [LARGE SCALE GENOMIC DNA]</scope>
    <source>
        <strain evidence="8 9">NCTC11807</strain>
    </source>
</reference>
<protein>
    <submittedName>
        <fullName evidence="8">ABC transporter ATP-binding protein</fullName>
    </submittedName>
</protein>
<dbReference type="InterPro" id="IPR052536">
    <property type="entry name" value="ABC-4_Integral_Memb_Prot"/>
</dbReference>
<sequence length="670" mass="77315">MTFKILWNMIKRDFVIQRHVIIPFIIAVSIMFGKEYILLSLTTNIYLSQHNPELKISAIIGIIFMTILTFIFVIYANNFVINHKKKEFALNMILGMEKKHIRLIIFIELAIQFSISAVLSIVGGYLFGELFFMILNKLINARYSHLSAYPFDILSMTITLIMLFTLMLLLFIISNFKITFKKSLQLIRRGKETERHTSNIVLSTLLIVSILLTALGYYLALKPNTAIGSIGILFIAILATFIGTYLLFISLGTMILTALQRINHFYYKPNNFFFIAGLNSRVKSSAIGLATISLICTFLLVTFSMTVTTYRDMDERFDQAFKNDFTGYYNGDFHHNKKLKQKIIELKRDIHKKVPTDQFKVFTQGIINAELQGGAYHKVLEKQTVSNNLFNFSSGQRLNTFISIYNKEDYNQFNKKIRLADNEVAMSTHVSLFKKIETLKIFSKTYHVKYIDDSLTDNIMYVDGINLIVKNQQQMNQLVDYFANNKYEDVISTPKNIKTTVEFNVLNEKDKSNNYIAKVGQQHDIGLQAKKDYLTIWKQINSSLVFVGSIVSLVLLIGVFLMMYYKQVSEGYEDREEYQVMKKVGLDEALIKKTINKQVVWVFLIPVIVAIIHTLVASRIIYAVLGIIGQYNLGLFVSSYMGVIVTFIVIYSLMYWVTSRIYYMMINSRR</sequence>
<evidence type="ECO:0000256" key="3">
    <source>
        <dbReference type="ARBA" id="ARBA00022692"/>
    </source>
</evidence>
<dbReference type="GeneID" id="63935128"/>
<evidence type="ECO:0000256" key="1">
    <source>
        <dbReference type="ARBA" id="ARBA00004651"/>
    </source>
</evidence>
<dbReference type="InterPro" id="IPR003838">
    <property type="entry name" value="ABC3_permease_C"/>
</dbReference>
<feature type="transmembrane region" description="Helical" evidence="6">
    <location>
        <begin position="599"/>
        <end position="628"/>
    </location>
</feature>
<feature type="transmembrane region" description="Helical" evidence="6">
    <location>
        <begin position="153"/>
        <end position="178"/>
    </location>
</feature>
<evidence type="ECO:0000259" key="7">
    <source>
        <dbReference type="Pfam" id="PF02687"/>
    </source>
</evidence>
<keyword evidence="4 6" id="KW-1133">Transmembrane helix</keyword>
<keyword evidence="6" id="KW-0813">Transport</keyword>
<dbReference type="GO" id="GO:0005524">
    <property type="term" value="F:ATP binding"/>
    <property type="evidence" value="ECO:0007669"/>
    <property type="project" value="UniProtKB-KW"/>
</dbReference>
<dbReference type="GO" id="GO:0005886">
    <property type="term" value="C:plasma membrane"/>
    <property type="evidence" value="ECO:0007669"/>
    <property type="project" value="UniProtKB-SubCell"/>
</dbReference>
<feature type="domain" description="ABC3 transporter permease C-terminal" evidence="7">
    <location>
        <begin position="60"/>
        <end position="174"/>
    </location>
</feature>
<keyword evidence="8" id="KW-0067">ATP-binding</keyword>
<comment type="subcellular location">
    <subcellularLocation>
        <location evidence="1 6">Cell membrane</location>
        <topology evidence="1 6">Multi-pass membrane protein</topology>
    </subcellularLocation>
</comment>